<comment type="subcellular location">
    <subcellularLocation>
        <location evidence="13">Nucleus</location>
    </subcellularLocation>
</comment>
<evidence type="ECO:0000256" key="1">
    <source>
        <dbReference type="ARBA" id="ARBA00000900"/>
    </source>
</evidence>
<dbReference type="CDD" id="cd15525">
    <property type="entry name" value="PHD_UHRF1_2"/>
    <property type="match status" value="1"/>
</dbReference>
<dbReference type="PANTHER" id="PTHR14140">
    <property type="entry name" value="E3 UBIQUITIN-PROTEIN LIGASE UHRF-RELATED"/>
    <property type="match status" value="1"/>
</dbReference>
<dbReference type="SMART" id="SM00466">
    <property type="entry name" value="SRA"/>
    <property type="match status" value="1"/>
</dbReference>
<dbReference type="InParanoid" id="A0A6L2PEY3"/>
<dbReference type="GO" id="GO:0044027">
    <property type="term" value="P:negative regulation of gene expression via chromosomal CpG island methylation"/>
    <property type="evidence" value="ECO:0007669"/>
    <property type="project" value="TreeGrafter"/>
</dbReference>
<evidence type="ECO:0000256" key="5">
    <source>
        <dbReference type="ARBA" id="ARBA00022723"/>
    </source>
</evidence>
<dbReference type="InterPro" id="IPR021991">
    <property type="entry name" value="TTD_dom"/>
</dbReference>
<evidence type="ECO:0000256" key="7">
    <source>
        <dbReference type="ARBA" id="ARBA00022786"/>
    </source>
</evidence>
<dbReference type="InterPro" id="IPR019787">
    <property type="entry name" value="Znf_PHD-finger"/>
</dbReference>
<accession>A0A6L2PEY3</accession>
<comment type="pathway">
    <text evidence="2">Protein modification; protein ubiquitination.</text>
</comment>
<feature type="region of interest" description="Disordered" evidence="14">
    <location>
        <begin position="394"/>
        <end position="416"/>
    </location>
</feature>
<feature type="domain" description="RING-type" evidence="17">
    <location>
        <begin position="708"/>
        <end position="747"/>
    </location>
</feature>
<dbReference type="EMBL" id="BLKM01000280">
    <property type="protein sequence ID" value="GFG31103.1"/>
    <property type="molecule type" value="Genomic_DNA"/>
</dbReference>
<evidence type="ECO:0000313" key="19">
    <source>
        <dbReference type="EMBL" id="GFG31103.1"/>
    </source>
</evidence>
<dbReference type="SMART" id="SM00213">
    <property type="entry name" value="UBQ"/>
    <property type="match status" value="1"/>
</dbReference>
<dbReference type="PROSITE" id="PS51015">
    <property type="entry name" value="YDG"/>
    <property type="match status" value="1"/>
</dbReference>
<evidence type="ECO:0000256" key="8">
    <source>
        <dbReference type="ARBA" id="ARBA00022833"/>
    </source>
</evidence>
<evidence type="ECO:0000256" key="4">
    <source>
        <dbReference type="ARBA" id="ARBA00022679"/>
    </source>
</evidence>
<evidence type="ECO:0000256" key="3">
    <source>
        <dbReference type="ARBA" id="ARBA00012483"/>
    </source>
</evidence>
<dbReference type="GO" id="GO:0008270">
    <property type="term" value="F:zinc ion binding"/>
    <property type="evidence" value="ECO:0007669"/>
    <property type="project" value="UniProtKB-KW"/>
</dbReference>
<dbReference type="Pfam" id="PF00240">
    <property type="entry name" value="ubiquitin"/>
    <property type="match status" value="1"/>
</dbReference>
<feature type="domain" description="YDG" evidence="18">
    <location>
        <begin position="438"/>
        <end position="600"/>
    </location>
</feature>
<dbReference type="Gene3D" id="3.10.20.90">
    <property type="entry name" value="Phosphatidylinositol 3-kinase Catalytic Subunit, Chain A, domain 1"/>
    <property type="match status" value="1"/>
</dbReference>
<evidence type="ECO:0000256" key="10">
    <source>
        <dbReference type="ARBA" id="ARBA00023242"/>
    </source>
</evidence>
<dbReference type="PROSITE" id="PS50053">
    <property type="entry name" value="UBIQUITIN_2"/>
    <property type="match status" value="1"/>
</dbReference>
<dbReference type="InterPro" id="IPR001841">
    <property type="entry name" value="Znf_RING"/>
</dbReference>
<dbReference type="Pfam" id="PF02182">
    <property type="entry name" value="SAD_SRA"/>
    <property type="match status" value="1"/>
</dbReference>
<dbReference type="Proteomes" id="UP000502823">
    <property type="component" value="Unassembled WGS sequence"/>
</dbReference>
<dbReference type="InterPro" id="IPR003105">
    <property type="entry name" value="SRA_YDG"/>
</dbReference>
<evidence type="ECO:0000313" key="20">
    <source>
        <dbReference type="Proteomes" id="UP000502823"/>
    </source>
</evidence>
<comment type="catalytic activity">
    <reaction evidence="1">
        <text>S-ubiquitinyl-[E2 ubiquitin-conjugating enzyme]-L-cysteine + [acceptor protein]-L-lysine = [E2 ubiquitin-conjugating enzyme]-L-cysteine + N(6)-ubiquitinyl-[acceptor protein]-L-lysine.</text>
        <dbReference type="EC" id="2.3.2.27"/>
    </reaction>
</comment>
<dbReference type="PROSITE" id="PS50016">
    <property type="entry name" value="ZF_PHD_2"/>
    <property type="match status" value="1"/>
</dbReference>
<comment type="caution">
    <text evidence="19">The sequence shown here is derived from an EMBL/GenBank/DDBJ whole genome shotgun (WGS) entry which is preliminary data.</text>
</comment>
<keyword evidence="5" id="KW-0479">Metal-binding</keyword>
<feature type="domain" description="PHD-type" evidence="15">
    <location>
        <begin position="334"/>
        <end position="385"/>
    </location>
</feature>
<evidence type="ECO:0000259" key="17">
    <source>
        <dbReference type="PROSITE" id="PS50089"/>
    </source>
</evidence>
<protein>
    <recommendedName>
        <fullName evidence="3">RING-type E3 ubiquitin transferase</fullName>
        <ecNumber evidence="3">2.3.2.27</ecNumber>
    </recommendedName>
</protein>
<dbReference type="InterPro" id="IPR045134">
    <property type="entry name" value="UHRF1/2-like"/>
</dbReference>
<keyword evidence="10 13" id="KW-0539">Nucleus</keyword>
<dbReference type="InterPro" id="IPR011011">
    <property type="entry name" value="Znf_FYVE_PHD"/>
</dbReference>
<evidence type="ECO:0000256" key="11">
    <source>
        <dbReference type="ARBA" id="ARBA00023306"/>
    </source>
</evidence>
<dbReference type="GO" id="GO:0016567">
    <property type="term" value="P:protein ubiquitination"/>
    <property type="evidence" value="ECO:0007669"/>
    <property type="project" value="UniProtKB-UniPathway"/>
</dbReference>
<dbReference type="GO" id="GO:0061630">
    <property type="term" value="F:ubiquitin protein ligase activity"/>
    <property type="evidence" value="ECO:0007669"/>
    <property type="project" value="UniProtKB-EC"/>
</dbReference>
<evidence type="ECO:0000256" key="9">
    <source>
        <dbReference type="ARBA" id="ARBA00023125"/>
    </source>
</evidence>
<dbReference type="FunFam" id="3.30.40.10:FF:000066">
    <property type="entry name" value="E3 ubiquitin-protein ligase UHRF2 isoform X1"/>
    <property type="match status" value="1"/>
</dbReference>
<name>A0A6L2PEY3_COPFO</name>
<keyword evidence="11" id="KW-0131">Cell cycle</keyword>
<dbReference type="Gene3D" id="2.30.30.140">
    <property type="match status" value="1"/>
</dbReference>
<dbReference type="InterPro" id="IPR001965">
    <property type="entry name" value="Znf_PHD"/>
</dbReference>
<dbReference type="SMART" id="SM00184">
    <property type="entry name" value="RING"/>
    <property type="match status" value="2"/>
</dbReference>
<evidence type="ECO:0000256" key="12">
    <source>
        <dbReference type="PROSITE-ProRule" id="PRU00175"/>
    </source>
</evidence>
<evidence type="ECO:0000256" key="14">
    <source>
        <dbReference type="SAM" id="MobiDB-lite"/>
    </source>
</evidence>
<evidence type="ECO:0000256" key="13">
    <source>
        <dbReference type="PROSITE-ProRule" id="PRU00358"/>
    </source>
</evidence>
<dbReference type="EC" id="2.3.2.27" evidence="3"/>
<dbReference type="InterPro" id="IPR029071">
    <property type="entry name" value="Ubiquitin-like_domsf"/>
</dbReference>
<dbReference type="CDD" id="cd20387">
    <property type="entry name" value="Tudor_UHRF_rpt1"/>
    <property type="match status" value="1"/>
</dbReference>
<dbReference type="PANTHER" id="PTHR14140:SF45">
    <property type="entry name" value="RING-TYPE E3 UBIQUITIN TRANSFERASE"/>
    <property type="match status" value="1"/>
</dbReference>
<dbReference type="SMART" id="SM00249">
    <property type="entry name" value="PHD"/>
    <property type="match status" value="1"/>
</dbReference>
<sequence length="777" mass="87069">MYVKVRTVDGKTNAVITISKLTSVEEFRVLVERKLGVKTTKQRFFYRGKQLEDGYRMFDYDIRLNDVVQLMIKPDSEIPASPSKVSAAVATVDEHNECGSAKCELKQEECSSKYYKVGDLVDVRNVSYGAWFEGRIVGIVKGECDKTGIQIENGTKVEQGSGGNSDGIVHNSAESRKEGSLSNSQVGEQLEDNGLVYQIALEEYEDDPPVTVTFEHVRPRAKHMYDFNDLKVNDIVMANYNIENPKARGYWYDVFITAMKKTRTTKEIIGNIYARKDVVLMENCKITSCDDVFQIEKPTLVSARNSEETETAVVRQNAPSCPRCHDNPRTKCKECSCFVCGGKDDPGTQLLCDECNMAFHIRCLNPPLESVPDCDEWYCPECKNDENEIVKAGEKLKDSKKKAKLPSKNSSSDRDWGKGMACVGRTKECTLVPPNHYGPIPGIEVGTCWLYRVQVSESGVHRPPVGGIHGRESDGAYSIVLSGGYEDDIDNGDEFLYTGSGGRDLSGNKRTADQSCDQMLTRLNKALALNCNAPLGKKGAEATDWKGGKPVRVVRSCKLRKYSQYAPEVGNRYDGLYKVVKYYPEKGKSGFIVWRYLLRRDDNSPAPWTSEGKKLIRRHGLDKPLVPEGYLEASKEEGSSEHKKQKRLSDVVLGANSKKAKTVAYKLDDDVRRLIEQDINKKLWQSCNEFLKAGKQKYLVAVAEAFVCICCQELVHKPVTTPCKHNTCKACLRRSFAAEVYTCPCCRYELGEKFCMTINETLAGILNKLFPGYESGR</sequence>
<dbReference type="PROSITE" id="PS50089">
    <property type="entry name" value="ZF_RING_2"/>
    <property type="match status" value="1"/>
</dbReference>
<dbReference type="Pfam" id="PF00628">
    <property type="entry name" value="PHD"/>
    <property type="match status" value="1"/>
</dbReference>
<gene>
    <name evidence="19" type="ORF">Cfor_04602</name>
</gene>
<dbReference type="GO" id="GO:0003677">
    <property type="term" value="F:DNA binding"/>
    <property type="evidence" value="ECO:0007669"/>
    <property type="project" value="UniProtKB-KW"/>
</dbReference>
<feature type="domain" description="Ubiquitin-like" evidence="16">
    <location>
        <begin position="1"/>
        <end position="77"/>
    </location>
</feature>
<keyword evidence="20" id="KW-1185">Reference proteome</keyword>
<dbReference type="CDD" id="cd20388">
    <property type="entry name" value="Tudor_UHRF_rpt2"/>
    <property type="match status" value="1"/>
</dbReference>
<keyword evidence="8" id="KW-0862">Zinc</keyword>
<evidence type="ECO:0000259" key="18">
    <source>
        <dbReference type="PROSITE" id="PS51015"/>
    </source>
</evidence>
<evidence type="ECO:0000259" key="15">
    <source>
        <dbReference type="PROSITE" id="PS50016"/>
    </source>
</evidence>
<reference evidence="20" key="1">
    <citation type="submission" date="2020-01" db="EMBL/GenBank/DDBJ databases">
        <title>Draft genome sequence of the Termite Coptotermes fromosanus.</title>
        <authorList>
            <person name="Itakura S."/>
            <person name="Yosikawa Y."/>
            <person name="Umezawa K."/>
        </authorList>
    </citation>
    <scope>NUCLEOTIDE SEQUENCE [LARGE SCALE GENOMIC DNA]</scope>
</reference>
<dbReference type="SUPFAM" id="SSF57903">
    <property type="entry name" value="FYVE/PHD zinc finger"/>
    <property type="match status" value="1"/>
</dbReference>
<evidence type="ECO:0000256" key="2">
    <source>
        <dbReference type="ARBA" id="ARBA00004906"/>
    </source>
</evidence>
<dbReference type="InterPro" id="IPR000626">
    <property type="entry name" value="Ubiquitin-like_dom"/>
</dbReference>
<proteinExistence type="predicted"/>
<feature type="region of interest" description="Disordered" evidence="14">
    <location>
        <begin position="153"/>
        <end position="185"/>
    </location>
</feature>
<dbReference type="UniPathway" id="UPA00143"/>
<keyword evidence="4" id="KW-0808">Transferase</keyword>
<dbReference type="InterPro" id="IPR015947">
    <property type="entry name" value="PUA-like_sf"/>
</dbReference>
<dbReference type="OrthoDB" id="2270193at2759"/>
<dbReference type="Pfam" id="PF12148">
    <property type="entry name" value="TTD"/>
    <property type="match status" value="1"/>
</dbReference>
<evidence type="ECO:0000256" key="6">
    <source>
        <dbReference type="ARBA" id="ARBA00022771"/>
    </source>
</evidence>
<dbReference type="FunFam" id="2.30.280.10:FF:000001">
    <property type="entry name" value="E3 ubiquitin-protein ligase UHRF1 isoform 1"/>
    <property type="match status" value="1"/>
</dbReference>
<dbReference type="SUPFAM" id="SSF88697">
    <property type="entry name" value="PUA domain-like"/>
    <property type="match status" value="1"/>
</dbReference>
<organism evidence="19 20">
    <name type="scientific">Coptotermes formosanus</name>
    <name type="common">Formosan subterranean termite</name>
    <dbReference type="NCBI Taxonomy" id="36987"/>
    <lineage>
        <taxon>Eukaryota</taxon>
        <taxon>Metazoa</taxon>
        <taxon>Ecdysozoa</taxon>
        <taxon>Arthropoda</taxon>
        <taxon>Hexapoda</taxon>
        <taxon>Insecta</taxon>
        <taxon>Pterygota</taxon>
        <taxon>Neoptera</taxon>
        <taxon>Polyneoptera</taxon>
        <taxon>Dictyoptera</taxon>
        <taxon>Blattodea</taxon>
        <taxon>Blattoidea</taxon>
        <taxon>Termitoidae</taxon>
        <taxon>Rhinotermitidae</taxon>
        <taxon>Coptotermes</taxon>
    </lineage>
</organism>
<evidence type="ECO:0000259" key="16">
    <source>
        <dbReference type="PROSITE" id="PS50053"/>
    </source>
</evidence>
<dbReference type="AlphaFoldDB" id="A0A6L2PEY3"/>
<dbReference type="InterPro" id="IPR013083">
    <property type="entry name" value="Znf_RING/FYVE/PHD"/>
</dbReference>
<dbReference type="SUPFAM" id="SSF54236">
    <property type="entry name" value="Ubiquitin-like"/>
    <property type="match status" value="1"/>
</dbReference>
<dbReference type="Gene3D" id="2.30.280.10">
    <property type="entry name" value="SRA-YDG"/>
    <property type="match status" value="1"/>
</dbReference>
<keyword evidence="9" id="KW-0238">DNA-binding</keyword>
<keyword evidence="7" id="KW-0833">Ubl conjugation pathway</keyword>
<dbReference type="InterPro" id="IPR036987">
    <property type="entry name" value="SRA-YDG_sf"/>
</dbReference>
<dbReference type="SUPFAM" id="SSF57850">
    <property type="entry name" value="RING/U-box"/>
    <property type="match status" value="1"/>
</dbReference>
<dbReference type="Gene3D" id="2.30.30.1150">
    <property type="match status" value="1"/>
</dbReference>
<dbReference type="GO" id="GO:0005634">
    <property type="term" value="C:nucleus"/>
    <property type="evidence" value="ECO:0007669"/>
    <property type="project" value="UniProtKB-SubCell"/>
</dbReference>
<dbReference type="Gene3D" id="3.30.40.10">
    <property type="entry name" value="Zinc/RING finger domain, C3HC4 (zinc finger)"/>
    <property type="match status" value="1"/>
</dbReference>
<keyword evidence="6 12" id="KW-0863">Zinc-finger</keyword>